<keyword evidence="6 7" id="KW-0472">Membrane</keyword>
<evidence type="ECO:0000313" key="9">
    <source>
        <dbReference type="Proteomes" id="UP000701853"/>
    </source>
</evidence>
<keyword evidence="7" id="KW-0406">Ion transport</keyword>
<dbReference type="InterPro" id="IPR036259">
    <property type="entry name" value="MFS_trans_sf"/>
</dbReference>
<gene>
    <name evidence="8" type="ORF">CXB51_034589</name>
</gene>
<feature type="transmembrane region" description="Helical" evidence="7">
    <location>
        <begin position="214"/>
        <end position="236"/>
    </location>
</feature>
<dbReference type="AlphaFoldDB" id="A0A8J5Y921"/>
<evidence type="ECO:0000256" key="1">
    <source>
        <dbReference type="ARBA" id="ARBA00004141"/>
    </source>
</evidence>
<feature type="transmembrane region" description="Helical" evidence="7">
    <location>
        <begin position="461"/>
        <end position="482"/>
    </location>
</feature>
<feature type="transmembrane region" description="Helical" evidence="7">
    <location>
        <begin position="531"/>
        <end position="552"/>
    </location>
</feature>
<keyword evidence="3 7" id="KW-0813">Transport</keyword>
<evidence type="ECO:0000256" key="6">
    <source>
        <dbReference type="ARBA" id="ARBA00023136"/>
    </source>
</evidence>
<feature type="transmembrane region" description="Helical" evidence="7">
    <location>
        <begin position="494"/>
        <end position="511"/>
    </location>
</feature>
<evidence type="ECO:0000256" key="2">
    <source>
        <dbReference type="ARBA" id="ARBA00006279"/>
    </source>
</evidence>
<dbReference type="Proteomes" id="UP000701853">
    <property type="component" value="Chromosome 13"/>
</dbReference>
<dbReference type="PANTHER" id="PTHR11660:SF53">
    <property type="entry name" value="SOLUTE CARRIER FAMILY 40 MEMBER 3, CHLOROPLASTIC"/>
    <property type="match status" value="1"/>
</dbReference>
<name>A0A8J5Y921_9ROSI</name>
<keyword evidence="4 7" id="KW-0812">Transmembrane</keyword>
<dbReference type="GO" id="GO:0016020">
    <property type="term" value="C:membrane"/>
    <property type="evidence" value="ECO:0007669"/>
    <property type="project" value="UniProtKB-SubCell"/>
</dbReference>
<dbReference type="CDD" id="cd17480">
    <property type="entry name" value="MFS_SLC40A1_like"/>
    <property type="match status" value="1"/>
</dbReference>
<proteinExistence type="inferred from homology"/>
<comment type="caution">
    <text evidence="8">The sequence shown here is derived from an EMBL/GenBank/DDBJ whole genome shotgun (WGS) entry which is preliminary data.</text>
</comment>
<sequence length="598" mass="64364">MAMVAVTNSQLSFNLFNFSFSRREAFISRQAASGIRHRFSSSRWLSLNSPPTNIHSRSFDSFKLRCSITNTDLHFNQVATEDEDLSATDSDCCCTTPILQLKSDVLETESLNILTGDTYVDSLLTTLPVLSEEEQEALAATPAHPEGLYAFYASCLAGNLVEQLWNFAWPSAIALLHPSLLPVAVMGFFTKLVIIIGGPLVGKLMDHSPRVSSYICLNAVQASAQLLSVAMIIHAYSFSSASASSSLLHPWFAVLVIAGAIERLSGVALGVAMERDWVVLLAGTNRPIALAQANAVLNRIDLLCEIAGTSLFGTLLSRYGPVTCLKFAAGLMMSSLPVMIALTWLTNKLSAGVLDRAKCSQSCCRTSAEGPLPDADNLVDTGLKAIKLGWREYIQQPVLPASLAYVLLYFNVVLTPGSLMTAFLTQRGLNPSIIGGFSGLCAFMGVAATFISATLVRRFGILKAGAVGLIFQASLLTIAVAIYQSGPFAQRSPLLFFLCLIVLSRLGHMSYDIVGAQILQTGIPSSKANLIGTTEISVASLAESLMLGIAIIANDVSHFGFLALLSLFSVVGASWIFCRWLLNPTEEQRSLFSFDPQF</sequence>
<comment type="similarity">
    <text evidence="2 7">Belongs to the ferroportin (FP) (TC 2.A.100) family. SLC40A subfamily.</text>
</comment>
<evidence type="ECO:0000256" key="7">
    <source>
        <dbReference type="RuleBase" id="RU365065"/>
    </source>
</evidence>
<dbReference type="OrthoDB" id="648861at2759"/>
<evidence type="ECO:0000256" key="3">
    <source>
        <dbReference type="ARBA" id="ARBA00022448"/>
    </source>
</evidence>
<dbReference type="EMBL" id="JAHUZN010000013">
    <property type="protein sequence ID" value="KAG8472729.1"/>
    <property type="molecule type" value="Genomic_DNA"/>
</dbReference>
<accession>A0A8J5Y921</accession>
<evidence type="ECO:0000313" key="8">
    <source>
        <dbReference type="EMBL" id="KAG8472729.1"/>
    </source>
</evidence>
<dbReference type="GO" id="GO:0005381">
    <property type="term" value="F:iron ion transmembrane transporter activity"/>
    <property type="evidence" value="ECO:0007669"/>
    <property type="project" value="UniProtKB-UniRule"/>
</dbReference>
<comment type="subcellular location">
    <subcellularLocation>
        <location evidence="1 7">Membrane</location>
        <topology evidence="1 7">Multi-pass membrane protein</topology>
    </subcellularLocation>
</comment>
<organism evidence="8 9">
    <name type="scientific">Gossypium anomalum</name>
    <dbReference type="NCBI Taxonomy" id="47600"/>
    <lineage>
        <taxon>Eukaryota</taxon>
        <taxon>Viridiplantae</taxon>
        <taxon>Streptophyta</taxon>
        <taxon>Embryophyta</taxon>
        <taxon>Tracheophyta</taxon>
        <taxon>Spermatophyta</taxon>
        <taxon>Magnoliopsida</taxon>
        <taxon>eudicotyledons</taxon>
        <taxon>Gunneridae</taxon>
        <taxon>Pentapetalae</taxon>
        <taxon>rosids</taxon>
        <taxon>malvids</taxon>
        <taxon>Malvales</taxon>
        <taxon>Malvaceae</taxon>
        <taxon>Malvoideae</taxon>
        <taxon>Gossypium</taxon>
    </lineage>
</organism>
<evidence type="ECO:0000256" key="5">
    <source>
        <dbReference type="ARBA" id="ARBA00022989"/>
    </source>
</evidence>
<feature type="transmembrane region" description="Helical" evidence="7">
    <location>
        <begin position="403"/>
        <end position="424"/>
    </location>
</feature>
<evidence type="ECO:0000256" key="4">
    <source>
        <dbReference type="ARBA" id="ARBA00022692"/>
    </source>
</evidence>
<dbReference type="SUPFAM" id="SSF103473">
    <property type="entry name" value="MFS general substrate transporter"/>
    <property type="match status" value="1"/>
</dbReference>
<comment type="caution">
    <text evidence="7">Lacks conserved residue(s) required for the propagation of feature annotation.</text>
</comment>
<dbReference type="Pfam" id="PF06963">
    <property type="entry name" value="FPN1"/>
    <property type="match status" value="1"/>
</dbReference>
<feature type="transmembrane region" description="Helical" evidence="7">
    <location>
        <begin position="559"/>
        <end position="582"/>
    </location>
</feature>
<keyword evidence="5 7" id="KW-1133">Transmembrane helix</keyword>
<reference evidence="8 9" key="1">
    <citation type="journal article" date="2021" name="bioRxiv">
        <title>The Gossypium anomalum genome as a resource for cotton improvement and evolutionary analysis of hybrid incompatibility.</title>
        <authorList>
            <person name="Grover C.E."/>
            <person name="Yuan D."/>
            <person name="Arick M.A."/>
            <person name="Miller E.R."/>
            <person name="Hu G."/>
            <person name="Peterson D.G."/>
            <person name="Wendel J.F."/>
            <person name="Udall J.A."/>
        </authorList>
    </citation>
    <scope>NUCLEOTIDE SEQUENCE [LARGE SCALE GENOMIC DNA]</scope>
    <source>
        <strain evidence="8">JFW-Udall</strain>
        <tissue evidence="8">Leaf</tissue>
    </source>
</reference>
<comment type="function">
    <text evidence="7">May be involved in iron transport and iron homeostasis.</text>
</comment>
<feature type="transmembrane region" description="Helical" evidence="7">
    <location>
        <begin position="248"/>
        <end position="272"/>
    </location>
</feature>
<feature type="transmembrane region" description="Helical" evidence="7">
    <location>
        <begin position="436"/>
        <end position="455"/>
    </location>
</feature>
<dbReference type="PANTHER" id="PTHR11660">
    <property type="entry name" value="SOLUTE CARRIER FAMILY 40 MEMBER"/>
    <property type="match status" value="1"/>
</dbReference>
<dbReference type="InterPro" id="IPR009716">
    <property type="entry name" value="Ferroportin-1"/>
</dbReference>
<keyword evidence="9" id="KW-1185">Reference proteome</keyword>
<feature type="transmembrane region" description="Helical" evidence="7">
    <location>
        <begin position="180"/>
        <end position="202"/>
    </location>
</feature>
<protein>
    <recommendedName>
        <fullName evidence="7">Solute carrier family 40 member</fullName>
    </recommendedName>
</protein>